<evidence type="ECO:0000313" key="3">
    <source>
        <dbReference type="EMBL" id="GAD31593.1"/>
    </source>
</evidence>
<sequence length="97" mass="11112">MLMMKNMKFKSLLLLCSVSGVLFTQHSFADPTDEAPEVIGIPTAVKILEKSGYYDFRKIKVVREYNEIAVDARNKEGHRVELEMDLYTGEVVQEQLD</sequence>
<organism evidence="3 4">
    <name type="scientific">Photobacterium leiognathi lrivu.4.1</name>
    <dbReference type="NCBI Taxonomy" id="1248232"/>
    <lineage>
        <taxon>Bacteria</taxon>
        <taxon>Pseudomonadati</taxon>
        <taxon>Pseudomonadota</taxon>
        <taxon>Gammaproteobacteria</taxon>
        <taxon>Vibrionales</taxon>
        <taxon>Vibrionaceae</taxon>
        <taxon>Photobacterium</taxon>
    </lineage>
</organism>
<protein>
    <recommendedName>
        <fullName evidence="2">PepSY domain-containing protein</fullName>
    </recommendedName>
</protein>
<feature type="domain" description="PepSY" evidence="2">
    <location>
        <begin position="22"/>
        <end position="94"/>
    </location>
</feature>
<dbReference type="AlphaFoldDB" id="V5F6E5"/>
<feature type="signal peptide" evidence="1">
    <location>
        <begin position="1"/>
        <end position="29"/>
    </location>
</feature>
<dbReference type="Proteomes" id="UP000030675">
    <property type="component" value="Unassembled WGS sequence"/>
</dbReference>
<proteinExistence type="predicted"/>
<keyword evidence="1" id="KW-0732">Signal</keyword>
<feature type="chain" id="PRO_5004732376" description="PepSY domain-containing protein" evidence="1">
    <location>
        <begin position="30"/>
        <end position="97"/>
    </location>
</feature>
<accession>V5F6E5</accession>
<dbReference type="InterPro" id="IPR025711">
    <property type="entry name" value="PepSY"/>
</dbReference>
<dbReference type="eggNOG" id="ENOG50325HD">
    <property type="taxonomic scope" value="Bacteria"/>
</dbReference>
<dbReference type="Pfam" id="PF13670">
    <property type="entry name" value="PepSY_2"/>
    <property type="match status" value="1"/>
</dbReference>
<reference evidence="4" key="1">
    <citation type="submission" date="2012-12" db="EMBL/GenBank/DDBJ databases">
        <title>Genome Sequence of Photobacterium leiognathi lrivu.4.1.</title>
        <authorList>
            <person name="Urbanczyk H."/>
            <person name="Ogura Y."/>
            <person name="Hayashi T."/>
            <person name="Dunlap P.V."/>
        </authorList>
    </citation>
    <scope>NUCLEOTIDE SEQUENCE [LARGE SCALE GENOMIC DNA]</scope>
    <source>
        <strain evidence="4">lrivu.4.1</strain>
    </source>
</reference>
<dbReference type="HOGENOM" id="CLU_2424379_0_0_6"/>
<gene>
    <name evidence="3" type="ORF">PLEI_3256</name>
</gene>
<evidence type="ECO:0000259" key="2">
    <source>
        <dbReference type="Pfam" id="PF13670"/>
    </source>
</evidence>
<evidence type="ECO:0000256" key="1">
    <source>
        <dbReference type="SAM" id="SignalP"/>
    </source>
</evidence>
<evidence type="ECO:0000313" key="4">
    <source>
        <dbReference type="Proteomes" id="UP000030675"/>
    </source>
</evidence>
<dbReference type="EMBL" id="DF196821">
    <property type="protein sequence ID" value="GAD31593.1"/>
    <property type="molecule type" value="Genomic_DNA"/>
</dbReference>
<name>V5F6E5_PHOLE</name>